<name>U4L3E0_PYROM</name>
<dbReference type="EMBL" id="HF935591">
    <property type="protein sequence ID" value="CCX11091.1"/>
    <property type="molecule type" value="Genomic_DNA"/>
</dbReference>
<sequence>MHLHPLLITPISHPIQRTVTH</sequence>
<proteinExistence type="predicted"/>
<protein>
    <submittedName>
        <fullName evidence="1">Uncharacterized protein</fullName>
    </submittedName>
</protein>
<dbReference type="Proteomes" id="UP000018144">
    <property type="component" value="Unassembled WGS sequence"/>
</dbReference>
<organism evidence="1 2">
    <name type="scientific">Pyronema omphalodes (strain CBS 100304)</name>
    <name type="common">Pyronema confluens</name>
    <dbReference type="NCBI Taxonomy" id="1076935"/>
    <lineage>
        <taxon>Eukaryota</taxon>
        <taxon>Fungi</taxon>
        <taxon>Dikarya</taxon>
        <taxon>Ascomycota</taxon>
        <taxon>Pezizomycotina</taxon>
        <taxon>Pezizomycetes</taxon>
        <taxon>Pezizales</taxon>
        <taxon>Pyronemataceae</taxon>
        <taxon>Pyronema</taxon>
    </lineage>
</organism>
<accession>U4L3E0</accession>
<evidence type="ECO:0000313" key="2">
    <source>
        <dbReference type="Proteomes" id="UP000018144"/>
    </source>
</evidence>
<reference evidence="1 2" key="1">
    <citation type="journal article" date="2013" name="PLoS Genet.">
        <title>The genome and development-dependent transcriptomes of Pyronema confluens: a window into fungal evolution.</title>
        <authorList>
            <person name="Traeger S."/>
            <person name="Altegoer F."/>
            <person name="Freitag M."/>
            <person name="Gabaldon T."/>
            <person name="Kempken F."/>
            <person name="Kumar A."/>
            <person name="Marcet-Houben M."/>
            <person name="Poggeler S."/>
            <person name="Stajich J.E."/>
            <person name="Nowrousian M."/>
        </authorList>
    </citation>
    <scope>NUCLEOTIDE SEQUENCE [LARGE SCALE GENOMIC DNA]</scope>
    <source>
        <strain evidence="2">CBS 100304</strain>
        <tissue evidence="1">Vegetative mycelium</tissue>
    </source>
</reference>
<evidence type="ECO:0000313" key="1">
    <source>
        <dbReference type="EMBL" id="CCX11091.1"/>
    </source>
</evidence>
<gene>
    <name evidence="1" type="ORF">PCON_10685</name>
</gene>
<dbReference type="AlphaFoldDB" id="U4L3E0"/>
<keyword evidence="2" id="KW-1185">Reference proteome</keyword>